<proteinExistence type="predicted"/>
<accession>A0A557SKA3</accession>
<dbReference type="SUPFAM" id="SSF50475">
    <property type="entry name" value="FMN-binding split barrel"/>
    <property type="match status" value="1"/>
</dbReference>
<dbReference type="Pfam" id="PF01243">
    <property type="entry name" value="PNPOx_N"/>
    <property type="match status" value="1"/>
</dbReference>
<feature type="domain" description="Pyridoxamine 5'-phosphate oxidase N-terminal" evidence="1">
    <location>
        <begin position="9"/>
        <end position="131"/>
    </location>
</feature>
<protein>
    <submittedName>
        <fullName evidence="2">Pyridoxamine 5'-phosphate oxidase family protein</fullName>
    </submittedName>
</protein>
<dbReference type="PANTHER" id="PTHR39336">
    <property type="entry name" value="PYRIDOXAMINE PHOSPHATE OXIDASE FAMILY PROTEIN (AFU_ORTHOLOGUE AFUA_6G11440)"/>
    <property type="match status" value="1"/>
</dbReference>
<reference evidence="2 3" key="1">
    <citation type="submission" date="2019-07" db="EMBL/GenBank/DDBJ databases">
        <title>The pathways for chlorine oxyanion respiration interact through the shared metabolite chlorate.</title>
        <authorList>
            <person name="Barnum T.P."/>
            <person name="Cheng Y."/>
            <person name="Hill K.A."/>
            <person name="Lucas L.N."/>
            <person name="Carlson H.K."/>
            <person name="Coates J.D."/>
        </authorList>
    </citation>
    <scope>NUCLEOTIDE SEQUENCE [LARGE SCALE GENOMIC DNA]</scope>
    <source>
        <strain evidence="2 3">BK-1</strain>
    </source>
</reference>
<dbReference type="Gene3D" id="2.30.110.10">
    <property type="entry name" value="Electron Transport, Fmn-binding Protein, Chain A"/>
    <property type="match status" value="1"/>
</dbReference>
<name>A0A557SKA3_9GAMM</name>
<dbReference type="EMBL" id="VMNH01000004">
    <property type="protein sequence ID" value="TVO77844.1"/>
    <property type="molecule type" value="Genomic_DNA"/>
</dbReference>
<gene>
    <name evidence="2" type="ORF">FHP88_03330</name>
</gene>
<dbReference type="OrthoDB" id="115989at2"/>
<comment type="caution">
    <text evidence="2">The sequence shown here is derived from an EMBL/GenBank/DDBJ whole genome shotgun (WGS) entry which is preliminary data.</text>
</comment>
<evidence type="ECO:0000259" key="1">
    <source>
        <dbReference type="Pfam" id="PF01243"/>
    </source>
</evidence>
<dbReference type="RefSeq" id="WP_144357568.1">
    <property type="nucleotide sequence ID" value="NZ_VMNH01000004.1"/>
</dbReference>
<dbReference type="InterPro" id="IPR011576">
    <property type="entry name" value="Pyridox_Oxase_N"/>
</dbReference>
<sequence>MGQRYSAIPEKMIKFIQGQKIFFVGTAAADGRVNVSPKGMDSLRVIDSQRVLWLNVTGSGNETAAHVAELPRMTLMFCAFEGNPMILRLYGAARVVHQYDAEWQSLYPLFNPMLGARQIFDLSIDLVQTSCGMAVPFYDYAGERDQLTAWTMKKGDSGIRDYWEEKNQQSLDGKPTYIFKPSSN</sequence>
<dbReference type="PANTHER" id="PTHR39336:SF1">
    <property type="entry name" value="PYRIDOXAMINE PHOSPHATE OXIDASE FAMILY PROTEIN (AFU_ORTHOLOGUE AFUA_6G11440)"/>
    <property type="match status" value="1"/>
</dbReference>
<keyword evidence="3" id="KW-1185">Reference proteome</keyword>
<dbReference type="Proteomes" id="UP000316649">
    <property type="component" value="Unassembled WGS sequence"/>
</dbReference>
<dbReference type="InterPro" id="IPR012349">
    <property type="entry name" value="Split_barrel_FMN-bd"/>
</dbReference>
<organism evidence="2 3">
    <name type="scientific">Sedimenticola selenatireducens</name>
    <dbReference type="NCBI Taxonomy" id="191960"/>
    <lineage>
        <taxon>Bacteria</taxon>
        <taxon>Pseudomonadati</taxon>
        <taxon>Pseudomonadota</taxon>
        <taxon>Gammaproteobacteria</taxon>
        <taxon>Chromatiales</taxon>
        <taxon>Sedimenticolaceae</taxon>
        <taxon>Sedimenticola</taxon>
    </lineage>
</organism>
<evidence type="ECO:0000313" key="2">
    <source>
        <dbReference type="EMBL" id="TVO77844.1"/>
    </source>
</evidence>
<evidence type="ECO:0000313" key="3">
    <source>
        <dbReference type="Proteomes" id="UP000316649"/>
    </source>
</evidence>
<dbReference type="AlphaFoldDB" id="A0A557SKA3"/>